<proteinExistence type="inferred from homology"/>
<dbReference type="InterPro" id="IPR017853">
    <property type="entry name" value="GH"/>
</dbReference>
<dbReference type="PRINTS" id="PR00131">
    <property type="entry name" value="GLHYDRLASE1"/>
</dbReference>
<keyword evidence="6" id="KW-1185">Reference proteome</keyword>
<keyword evidence="2 5" id="KW-0378">Hydrolase</keyword>
<sequence length="473" mass="56034">MEYKLPQNFILGAATSAWQAEGWTDKNGRDNFVDMMYKAAPERWNNGIGPTIADDFYNKWSEDIDLMKKTGLSAIRISIDWSRFIDNYENATINEKGAQFYDNVIDKLNNIGIMPMICLEHWELPKVLYDKYGGYDSLKIVDLYVKYAKKVFERYNGKVKYFWTFNEPIVIPQLCFMDGFWYPYKTDTKLAMQWIYGKILANAKVVAAFKEMNITGKIGIILNPSVIYSRSELNENDKKAKEVADLFYWKSFMDPCIKGQFPKELIDLLKKENCMFEYKEEDLAIIKNNTIDILGFNYYQPMRVMGQRFKPAENMSFHPTKYFEEYDMPGKKINPYRGWEIYPKALYDAAMRIKNEYNNIEWMVTESGMGVEGEEKYKNEDGVIQDDYRIDFYKEHLVWLLKAMAEGSNCKGYMVWNWLDNISPVNSLKNRYGLVELDLKNNRKRRIKKSGYWFNKLENEKTFHYKTIDQEYK</sequence>
<keyword evidence="5" id="KW-0614">Plasmid</keyword>
<geneLocation type="plasmid" evidence="5 6">
    <name>p330</name>
</geneLocation>
<dbReference type="STRING" id="84029.CROST_14200"/>
<gene>
    <name evidence="5" type="primary">gmuD_2</name>
    <name evidence="5" type="ORF">CROST_045350</name>
</gene>
<dbReference type="KEGG" id="crw:CROST_045350"/>
<evidence type="ECO:0000256" key="1">
    <source>
        <dbReference type="ARBA" id="ARBA00010838"/>
    </source>
</evidence>
<dbReference type="AlphaFoldDB" id="A0A1S8LYQ4"/>
<dbReference type="RefSeq" id="WP_077834783.1">
    <property type="nucleotide sequence ID" value="NZ_CP096984.1"/>
</dbReference>
<evidence type="ECO:0000256" key="4">
    <source>
        <dbReference type="RuleBase" id="RU003690"/>
    </source>
</evidence>
<dbReference type="PANTHER" id="PTHR10353:SF139">
    <property type="entry name" value="6-PHOSPHO-BETA-GLUCOSIDASE GMUD"/>
    <property type="match status" value="1"/>
</dbReference>
<dbReference type="Pfam" id="PF00232">
    <property type="entry name" value="Glyco_hydro_1"/>
    <property type="match status" value="1"/>
</dbReference>
<dbReference type="GO" id="GO:0005829">
    <property type="term" value="C:cytosol"/>
    <property type="evidence" value="ECO:0007669"/>
    <property type="project" value="TreeGrafter"/>
</dbReference>
<dbReference type="EMBL" id="CP096984">
    <property type="protein sequence ID" value="URZ13757.1"/>
    <property type="molecule type" value="Genomic_DNA"/>
</dbReference>
<dbReference type="GO" id="GO:0016052">
    <property type="term" value="P:carbohydrate catabolic process"/>
    <property type="evidence" value="ECO:0007669"/>
    <property type="project" value="TreeGrafter"/>
</dbReference>
<reference evidence="5 6" key="1">
    <citation type="submission" date="2022-04" db="EMBL/GenBank/DDBJ databases">
        <title>Genome sequence of C. roseum typestrain.</title>
        <authorList>
            <person name="Poehlein A."/>
            <person name="Schoch T."/>
            <person name="Duerre P."/>
            <person name="Daniel R."/>
        </authorList>
    </citation>
    <scope>NUCLEOTIDE SEQUENCE [LARGE SCALE GENOMIC DNA]</scope>
    <source>
        <strain evidence="5 6">DSM 7320</strain>
        <plasmid evidence="5 6">p330</plasmid>
    </source>
</reference>
<dbReference type="EC" id="3.2.1.86" evidence="5"/>
<dbReference type="Gene3D" id="3.20.20.80">
    <property type="entry name" value="Glycosidases"/>
    <property type="match status" value="1"/>
</dbReference>
<protein>
    <submittedName>
        <fullName evidence="5">6-phospho-beta-glucosidase GmuD</fullName>
        <ecNumber evidence="5">3.2.1.86</ecNumber>
    </submittedName>
</protein>
<name>A0A1S8LYQ4_9CLOT</name>
<evidence type="ECO:0000313" key="5">
    <source>
        <dbReference type="EMBL" id="URZ13757.1"/>
    </source>
</evidence>
<dbReference type="SUPFAM" id="SSF51445">
    <property type="entry name" value="(Trans)glycosidases"/>
    <property type="match status" value="1"/>
</dbReference>
<evidence type="ECO:0000256" key="3">
    <source>
        <dbReference type="ARBA" id="ARBA00023295"/>
    </source>
</evidence>
<dbReference type="InterPro" id="IPR001360">
    <property type="entry name" value="Glyco_hydro_1"/>
</dbReference>
<dbReference type="PANTHER" id="PTHR10353">
    <property type="entry name" value="GLYCOSYL HYDROLASE"/>
    <property type="match status" value="1"/>
</dbReference>
<dbReference type="FunFam" id="3.20.20.80:FF:000004">
    <property type="entry name" value="Beta-glucosidase 6-phospho-beta-glucosidase"/>
    <property type="match status" value="1"/>
</dbReference>
<evidence type="ECO:0000313" key="6">
    <source>
        <dbReference type="Proteomes" id="UP000190951"/>
    </source>
</evidence>
<evidence type="ECO:0000256" key="2">
    <source>
        <dbReference type="ARBA" id="ARBA00022801"/>
    </source>
</evidence>
<organism evidence="5 6">
    <name type="scientific">Clostridium felsineum</name>
    <dbReference type="NCBI Taxonomy" id="36839"/>
    <lineage>
        <taxon>Bacteria</taxon>
        <taxon>Bacillati</taxon>
        <taxon>Bacillota</taxon>
        <taxon>Clostridia</taxon>
        <taxon>Eubacteriales</taxon>
        <taxon>Clostridiaceae</taxon>
        <taxon>Clostridium</taxon>
    </lineage>
</organism>
<dbReference type="Proteomes" id="UP000190951">
    <property type="component" value="Plasmid p330"/>
</dbReference>
<dbReference type="GO" id="GO:0008706">
    <property type="term" value="F:6-phospho-beta-glucosidase activity"/>
    <property type="evidence" value="ECO:0007669"/>
    <property type="project" value="UniProtKB-EC"/>
</dbReference>
<keyword evidence="3 5" id="KW-0326">Glycosidase</keyword>
<comment type="similarity">
    <text evidence="1 4">Belongs to the glycosyl hydrolase 1 family.</text>
</comment>
<accession>A0A1S8LYQ4</accession>